<dbReference type="Gene3D" id="3.40.50.10540">
    <property type="entry name" value="Crotonobetainyl-coa:carnitine coa-transferase, domain 1"/>
    <property type="match status" value="1"/>
</dbReference>
<evidence type="ECO:0000256" key="1">
    <source>
        <dbReference type="ARBA" id="ARBA00022679"/>
    </source>
</evidence>
<protein>
    <submittedName>
        <fullName evidence="2">CoA transferase</fullName>
    </submittedName>
</protein>
<dbReference type="GO" id="GO:0008410">
    <property type="term" value="F:CoA-transferase activity"/>
    <property type="evidence" value="ECO:0007669"/>
    <property type="project" value="TreeGrafter"/>
</dbReference>
<sequence length="385" mass="41157">MTRPLDGLLVVSLEQAVAAPYCTRQLADLGARVIKVERPDGGDFARAYDGRARGLSSHFVWTNRSKESLALDLKQDAERDVLLRLVDRADVFVQNLAPGAAERMGLDPETLRKRWPRLITCSISGYGKGGPYEARKAYDLLIQAEAGFLSVTGTPDQTAKAGISVADIAAGAMAFQGILAALLQRARTGTGDHIEISMLEAMAEWMGFPMYFATDGATPPQRAGAGHATIFPYGPFETSDGTVLFGLQNDREWASFATIVLDRPDLATDGRFMGNDGRAAHRAELQAAIDAVLSRLTAAEAIERLERAGIGMARVNDMAGLWNHPQLAARGRWTSVETPTGPLPALRPIGGGWEPRMDAVPALGQHSAAILAELGIGADVEPGEG</sequence>
<dbReference type="InterPro" id="IPR044855">
    <property type="entry name" value="CoA-Trfase_III_dom3_sf"/>
</dbReference>
<dbReference type="RefSeq" id="WP_126701245.1">
    <property type="nucleotide sequence ID" value="NZ_RWKW01000068.1"/>
</dbReference>
<dbReference type="InterPro" id="IPR023606">
    <property type="entry name" value="CoA-Trfase_III_dom_1_sf"/>
</dbReference>
<accession>A0A3R9Y7R8</accession>
<dbReference type="OrthoDB" id="9806585at2"/>
<dbReference type="PANTHER" id="PTHR48207:SF3">
    <property type="entry name" value="SUCCINATE--HYDROXYMETHYLGLUTARATE COA-TRANSFERASE"/>
    <property type="match status" value="1"/>
</dbReference>
<keyword evidence="1 2" id="KW-0808">Transferase</keyword>
<dbReference type="AlphaFoldDB" id="A0A3R9Y7R8"/>
<name>A0A3R9Y7R8_9HYPH</name>
<gene>
    <name evidence="2" type="ORF">EJC49_17615</name>
</gene>
<dbReference type="EMBL" id="RWKW01000068">
    <property type="protein sequence ID" value="RST85092.1"/>
    <property type="molecule type" value="Genomic_DNA"/>
</dbReference>
<evidence type="ECO:0000313" key="3">
    <source>
        <dbReference type="Proteomes" id="UP000278398"/>
    </source>
</evidence>
<dbReference type="Proteomes" id="UP000278398">
    <property type="component" value="Unassembled WGS sequence"/>
</dbReference>
<reference evidence="2 3" key="1">
    <citation type="submission" date="2018-12" db="EMBL/GenBank/DDBJ databases">
        <title>Mesorhizobium carbonis sp. nov., isolated from coal mine water.</title>
        <authorList>
            <person name="Xin W."/>
            <person name="Xu Z."/>
            <person name="Xiang F."/>
            <person name="Zhang J."/>
            <person name="Xi L."/>
            <person name="Liu J."/>
        </authorList>
    </citation>
    <scope>NUCLEOTIDE SEQUENCE [LARGE SCALE GENOMIC DNA]</scope>
    <source>
        <strain evidence="2 3">B2.3</strain>
    </source>
</reference>
<comment type="caution">
    <text evidence="2">The sequence shown here is derived from an EMBL/GenBank/DDBJ whole genome shotgun (WGS) entry which is preliminary data.</text>
</comment>
<evidence type="ECO:0000313" key="2">
    <source>
        <dbReference type="EMBL" id="RST85092.1"/>
    </source>
</evidence>
<dbReference type="PANTHER" id="PTHR48207">
    <property type="entry name" value="SUCCINATE--HYDROXYMETHYLGLUTARATE COA-TRANSFERASE"/>
    <property type="match status" value="1"/>
</dbReference>
<keyword evidence="3" id="KW-1185">Reference proteome</keyword>
<dbReference type="Pfam" id="PF02515">
    <property type="entry name" value="CoA_transf_3"/>
    <property type="match status" value="1"/>
</dbReference>
<proteinExistence type="predicted"/>
<dbReference type="InterPro" id="IPR050483">
    <property type="entry name" value="CoA-transferase_III_domain"/>
</dbReference>
<organism evidence="2 3">
    <name type="scientific">Aquibium carbonis</name>
    <dbReference type="NCBI Taxonomy" id="2495581"/>
    <lineage>
        <taxon>Bacteria</taxon>
        <taxon>Pseudomonadati</taxon>
        <taxon>Pseudomonadota</taxon>
        <taxon>Alphaproteobacteria</taxon>
        <taxon>Hyphomicrobiales</taxon>
        <taxon>Phyllobacteriaceae</taxon>
        <taxon>Aquibium</taxon>
    </lineage>
</organism>
<dbReference type="InterPro" id="IPR003673">
    <property type="entry name" value="CoA-Trfase_fam_III"/>
</dbReference>
<dbReference type="SUPFAM" id="SSF89796">
    <property type="entry name" value="CoA-transferase family III (CaiB/BaiF)"/>
    <property type="match status" value="1"/>
</dbReference>
<dbReference type="Gene3D" id="3.30.1540.10">
    <property type="entry name" value="formyl-coa transferase, domain 3"/>
    <property type="match status" value="1"/>
</dbReference>